<keyword evidence="4 7" id="KW-0418">Kinase</keyword>
<evidence type="ECO:0000313" key="8">
    <source>
        <dbReference type="Proteomes" id="UP000653644"/>
    </source>
</evidence>
<dbReference type="InterPro" id="IPR036890">
    <property type="entry name" value="HATPase_C_sf"/>
</dbReference>
<comment type="catalytic activity">
    <reaction evidence="1">
        <text>ATP + protein L-histidine = ADP + protein N-phospho-L-histidine.</text>
        <dbReference type="EC" id="2.7.13.3"/>
    </reaction>
</comment>
<dbReference type="InterPro" id="IPR000014">
    <property type="entry name" value="PAS"/>
</dbReference>
<name>A0ABQ3DE90_9ACTN</name>
<dbReference type="EMBL" id="BMVN01000128">
    <property type="protein sequence ID" value="GHA77749.1"/>
    <property type="molecule type" value="Genomic_DNA"/>
</dbReference>
<proteinExistence type="predicted"/>
<evidence type="ECO:0000313" key="7">
    <source>
        <dbReference type="EMBL" id="GHA77749.1"/>
    </source>
</evidence>
<dbReference type="SUPFAM" id="SSF55785">
    <property type="entry name" value="PYP-like sensor domain (PAS domain)"/>
    <property type="match status" value="1"/>
</dbReference>
<dbReference type="EC" id="2.7.13.3" evidence="2"/>
<evidence type="ECO:0000256" key="2">
    <source>
        <dbReference type="ARBA" id="ARBA00012438"/>
    </source>
</evidence>
<dbReference type="Gene3D" id="3.30.565.10">
    <property type="entry name" value="Histidine kinase-like ATPase, C-terminal domain"/>
    <property type="match status" value="1"/>
</dbReference>
<keyword evidence="3" id="KW-0808">Transferase</keyword>
<evidence type="ECO:0000256" key="1">
    <source>
        <dbReference type="ARBA" id="ARBA00000085"/>
    </source>
</evidence>
<evidence type="ECO:0000256" key="5">
    <source>
        <dbReference type="ARBA" id="ARBA00023012"/>
    </source>
</evidence>
<dbReference type="PROSITE" id="PS50112">
    <property type="entry name" value="PAS"/>
    <property type="match status" value="1"/>
</dbReference>
<organism evidence="7 8">
    <name type="scientific">Streptomyces canarius</name>
    <dbReference type="NCBI Taxonomy" id="285453"/>
    <lineage>
        <taxon>Bacteria</taxon>
        <taxon>Bacillati</taxon>
        <taxon>Actinomycetota</taxon>
        <taxon>Actinomycetes</taxon>
        <taxon>Kitasatosporales</taxon>
        <taxon>Streptomycetaceae</taxon>
        <taxon>Streptomyces</taxon>
    </lineage>
</organism>
<feature type="domain" description="PAS" evidence="6">
    <location>
        <begin position="4"/>
        <end position="43"/>
    </location>
</feature>
<evidence type="ECO:0000259" key="6">
    <source>
        <dbReference type="PROSITE" id="PS50112"/>
    </source>
</evidence>
<comment type="caution">
    <text evidence="7">The sequence shown here is derived from an EMBL/GenBank/DDBJ whole genome shotgun (WGS) entry which is preliminary data.</text>
</comment>
<evidence type="ECO:0000256" key="4">
    <source>
        <dbReference type="ARBA" id="ARBA00022777"/>
    </source>
</evidence>
<keyword evidence="5" id="KW-0902">Two-component regulatory system</keyword>
<reference evidence="8" key="1">
    <citation type="journal article" date="2019" name="Int. J. Syst. Evol. Microbiol.">
        <title>The Global Catalogue of Microorganisms (GCM) 10K type strain sequencing project: providing services to taxonomists for standard genome sequencing and annotation.</title>
        <authorList>
            <consortium name="The Broad Institute Genomics Platform"/>
            <consortium name="The Broad Institute Genome Sequencing Center for Infectious Disease"/>
            <person name="Wu L."/>
            <person name="Ma J."/>
        </authorList>
    </citation>
    <scope>NUCLEOTIDE SEQUENCE [LARGE SCALE GENOMIC DNA]</scope>
    <source>
        <strain evidence="8">JCM 4733</strain>
    </source>
</reference>
<dbReference type="RefSeq" id="WP_189895286.1">
    <property type="nucleotide sequence ID" value="NZ_BMVN01000128.1"/>
</dbReference>
<dbReference type="PANTHER" id="PTHR24421">
    <property type="entry name" value="NITRATE/NITRITE SENSOR PROTEIN NARX-RELATED"/>
    <property type="match status" value="1"/>
</dbReference>
<dbReference type="GO" id="GO:0016301">
    <property type="term" value="F:kinase activity"/>
    <property type="evidence" value="ECO:0007669"/>
    <property type="project" value="UniProtKB-KW"/>
</dbReference>
<protein>
    <recommendedName>
        <fullName evidence="2">histidine kinase</fullName>
        <ecNumber evidence="2">2.7.13.3</ecNumber>
    </recommendedName>
</protein>
<sequence>MTSVADDLGSILDVIQQPAWAVDSDHRVSYANTPAAEFMGYERPSDLLGTDGRPVEHTYGWVRGHAIPEQAPSHHGTLTHADGSLLPVEWSLVPLIRPGGVAAVYIFRTGAGAPAVGREPKEAGPPRTVAGRLEADRHRRVAGSLQHGAQERLASALLGLNLAREHLDGERVPSSAAELLDGAIQDAQQALSHVRDVTAELYPGVLRLGGLPAALTALAAQWPVPVGVSGNLRERLPHAVEMHVYFLVREALGRAVHGARASRVHVVTELDLDLVVTVADDGTAPGEALDSAPLAAMADRVAVLEGALSVRHASGGGTTVCAVIPVERHSGY</sequence>
<evidence type="ECO:0000256" key="3">
    <source>
        <dbReference type="ARBA" id="ARBA00022679"/>
    </source>
</evidence>
<keyword evidence="8" id="KW-1185">Reference proteome</keyword>
<dbReference type="Gene3D" id="3.30.450.20">
    <property type="entry name" value="PAS domain"/>
    <property type="match status" value="1"/>
</dbReference>
<accession>A0ABQ3DE90</accession>
<gene>
    <name evidence="7" type="ORF">GCM10010345_94120</name>
</gene>
<dbReference type="InterPro" id="IPR050482">
    <property type="entry name" value="Sensor_HK_TwoCompSys"/>
</dbReference>
<dbReference type="Proteomes" id="UP000653644">
    <property type="component" value="Unassembled WGS sequence"/>
</dbReference>
<dbReference type="InterPro" id="IPR035965">
    <property type="entry name" value="PAS-like_dom_sf"/>
</dbReference>
<dbReference type="CDD" id="cd00130">
    <property type="entry name" value="PAS"/>
    <property type="match status" value="1"/>
</dbReference>
<dbReference type="PANTHER" id="PTHR24421:SF10">
    <property type="entry name" value="NITRATE_NITRITE SENSOR PROTEIN NARQ"/>
    <property type="match status" value="1"/>
</dbReference>